<dbReference type="CDD" id="cd05402">
    <property type="entry name" value="NT_PAP_TUTase"/>
    <property type="match status" value="1"/>
</dbReference>
<dbReference type="GO" id="GO:1990817">
    <property type="term" value="F:poly(A) RNA polymerase activity"/>
    <property type="evidence" value="ECO:0007669"/>
    <property type="project" value="UniProtKB-EC"/>
</dbReference>
<protein>
    <recommendedName>
        <fullName evidence="5">polynucleotide adenylyltransferase</fullName>
        <ecNumber evidence="5">2.7.7.19</ecNumber>
    </recommendedName>
</protein>
<comment type="cofactor">
    <cofactor evidence="1">
        <name>Mn(2+)</name>
        <dbReference type="ChEBI" id="CHEBI:29035"/>
    </cofactor>
</comment>
<dbReference type="EMBL" id="LK023324">
    <property type="protein sequence ID" value="CDS08056.1"/>
    <property type="molecule type" value="Genomic_DNA"/>
</dbReference>
<dbReference type="GO" id="GO:0010605">
    <property type="term" value="P:negative regulation of macromolecule metabolic process"/>
    <property type="evidence" value="ECO:0007669"/>
    <property type="project" value="UniProtKB-ARBA"/>
</dbReference>
<comment type="subcellular location">
    <subcellularLocation>
        <location evidence="3">Cytoplasm</location>
    </subcellularLocation>
</comment>
<evidence type="ECO:0000259" key="11">
    <source>
        <dbReference type="Pfam" id="PF22600"/>
    </source>
</evidence>
<dbReference type="OrthoDB" id="2274644at2759"/>
<evidence type="ECO:0000256" key="3">
    <source>
        <dbReference type="ARBA" id="ARBA00004496"/>
    </source>
</evidence>
<evidence type="ECO:0000256" key="8">
    <source>
        <dbReference type="ARBA" id="ARBA00022723"/>
    </source>
</evidence>
<evidence type="ECO:0000256" key="9">
    <source>
        <dbReference type="ARBA" id="ARBA00022842"/>
    </source>
</evidence>
<dbReference type="SUPFAM" id="SSF81631">
    <property type="entry name" value="PAP/OAS1 substrate-binding domain"/>
    <property type="match status" value="1"/>
</dbReference>
<evidence type="ECO:0000259" key="10">
    <source>
        <dbReference type="Pfam" id="PF03828"/>
    </source>
</evidence>
<dbReference type="SUPFAM" id="SSF81301">
    <property type="entry name" value="Nucleotidyltransferase"/>
    <property type="match status" value="1"/>
</dbReference>
<evidence type="ECO:0000256" key="7">
    <source>
        <dbReference type="ARBA" id="ARBA00022679"/>
    </source>
</evidence>
<dbReference type="Gene3D" id="3.30.460.10">
    <property type="entry name" value="Beta Polymerase, domain 2"/>
    <property type="match status" value="1"/>
</dbReference>
<dbReference type="PANTHER" id="PTHR12271:SF40">
    <property type="entry name" value="POLY(A) RNA POLYMERASE GLD2"/>
    <property type="match status" value="1"/>
</dbReference>
<dbReference type="GO" id="GO:0046872">
    <property type="term" value="F:metal ion binding"/>
    <property type="evidence" value="ECO:0007669"/>
    <property type="project" value="UniProtKB-KW"/>
</dbReference>
<sequence length="789" mass="90041">MRKELQIKDCTLRQWPSDRAILDQVKAFVRTAGNVYNAPQLVSVEFLHCRMKQENPSRCYSSRIKQHKTLKRFLETQYMWGCLGEDLTESLDWGYEIFESSVEYLKDPRYAKGILPNINMIRKGSPNGALLVSYPKFYSHHFIQSIRHKFWNGTQTAAASPADRLHSVYHSDCARPSPPPRQEYQHSGSIIPSVTAVVNGNSIPSHTQSSPSSSSSSSSFNAPRAIHISFSAASKLSNEIDKHFKASIPDPQVAARREKLVTKITNMLRYEFPNVNLRVEMFGSSANGLDFIHSDLDLCIIVPQQQLQLDKSYNINRLSKHHDSYYNMRFLRKKLNQIGMRNVEAVPHASVPICKFEDPRLNIKCDINTANDMGVENSKFLRTYALFDPRVRPFLYALKHFTKQRNINNAADGTLSSYTYVLMALFYLMQCKPPVIPNLQRLDDIGHRCHIPTCRSHQGKKKLTVHKKQVVQFDVSYHTCVTAVNTQAEMQQTIGRSTGWFVKNKQSVGDLLVGFFVYYSDEFDFKKDAISLYQGAPIQRRPAWNKYPVAVQDPFIKDRNVAASCRDFGFMTVLEEFFRAYIMLTNGNSFADVCAMKSRKQHTPKLSTVQRFKRMSEAVQTAIDEEDDYDEDDGVAEYEYEREIVSGLMMQAIDDVSPPPLHIGYLGLSSDIDDQTTPSTIYHDSSYVCPILPTSHRALLTFVGLSPYDIPEIQGAMDPYGAVADVEAVYTKRGDVEIRVLAYLDEDEAPEEIEFEAVILTRVGKQQMKKGQIVARYDANFHYDWFTTF</sequence>
<dbReference type="InterPro" id="IPR043519">
    <property type="entry name" value="NT_sf"/>
</dbReference>
<name>A0A077WJY6_9FUNG</name>
<evidence type="ECO:0000256" key="4">
    <source>
        <dbReference type="ARBA" id="ARBA00008593"/>
    </source>
</evidence>
<feature type="domain" description="Poly(A) RNA polymerase mitochondrial-like central palm" evidence="11">
    <location>
        <begin position="236"/>
        <end position="385"/>
    </location>
</feature>
<feature type="domain" description="PAP-associated" evidence="10">
    <location>
        <begin position="507"/>
        <end position="558"/>
    </location>
</feature>
<evidence type="ECO:0000313" key="12">
    <source>
        <dbReference type="EMBL" id="CDS08056.1"/>
    </source>
</evidence>
<comment type="cofactor">
    <cofactor evidence="2">
        <name>Mg(2+)</name>
        <dbReference type="ChEBI" id="CHEBI:18420"/>
    </cofactor>
</comment>
<evidence type="ECO:0000256" key="6">
    <source>
        <dbReference type="ARBA" id="ARBA00022490"/>
    </source>
</evidence>
<dbReference type="PANTHER" id="PTHR12271">
    <property type="entry name" value="POLY A POLYMERASE CID PAP -RELATED"/>
    <property type="match status" value="1"/>
</dbReference>
<gene>
    <name evidence="12" type="ORF">LRAMOSA02005</name>
</gene>
<proteinExistence type="inferred from homology"/>
<keyword evidence="9" id="KW-0460">Magnesium</keyword>
<evidence type="ECO:0000256" key="5">
    <source>
        <dbReference type="ARBA" id="ARBA00012388"/>
    </source>
</evidence>
<dbReference type="InterPro" id="IPR054708">
    <property type="entry name" value="MTPAP-like_central"/>
</dbReference>
<dbReference type="GO" id="GO:0005737">
    <property type="term" value="C:cytoplasm"/>
    <property type="evidence" value="ECO:0007669"/>
    <property type="project" value="UniProtKB-SubCell"/>
</dbReference>
<keyword evidence="8" id="KW-0479">Metal-binding</keyword>
<dbReference type="Pfam" id="PF03828">
    <property type="entry name" value="PAP_assoc"/>
    <property type="match status" value="1"/>
</dbReference>
<comment type="similarity">
    <text evidence="4">Belongs to the DNA polymerase type-B-like family.</text>
</comment>
<dbReference type="AlphaFoldDB" id="A0A077WJY6"/>
<reference evidence="12" key="1">
    <citation type="journal article" date="2014" name="Genome Announc.">
        <title>De novo whole-genome sequence and genome annotation of Lichtheimia ramosa.</title>
        <authorList>
            <person name="Linde J."/>
            <person name="Schwartze V."/>
            <person name="Binder U."/>
            <person name="Lass-Florl C."/>
            <person name="Voigt K."/>
            <person name="Horn F."/>
        </authorList>
    </citation>
    <scope>NUCLEOTIDE SEQUENCE</scope>
    <source>
        <strain evidence="12">JMRC FSU:6197</strain>
    </source>
</reference>
<keyword evidence="7" id="KW-0808">Transferase</keyword>
<evidence type="ECO:0000256" key="2">
    <source>
        <dbReference type="ARBA" id="ARBA00001946"/>
    </source>
</evidence>
<dbReference type="Pfam" id="PF22600">
    <property type="entry name" value="MTPAP-like_central"/>
    <property type="match status" value="1"/>
</dbReference>
<accession>A0A077WJY6</accession>
<evidence type="ECO:0000256" key="1">
    <source>
        <dbReference type="ARBA" id="ARBA00001936"/>
    </source>
</evidence>
<dbReference type="InterPro" id="IPR002058">
    <property type="entry name" value="PAP_assoc"/>
</dbReference>
<dbReference type="Gene3D" id="1.10.1410.10">
    <property type="match status" value="1"/>
</dbReference>
<dbReference type="EC" id="2.7.7.19" evidence="5"/>
<organism evidence="12">
    <name type="scientific">Lichtheimia ramosa</name>
    <dbReference type="NCBI Taxonomy" id="688394"/>
    <lineage>
        <taxon>Eukaryota</taxon>
        <taxon>Fungi</taxon>
        <taxon>Fungi incertae sedis</taxon>
        <taxon>Mucoromycota</taxon>
        <taxon>Mucoromycotina</taxon>
        <taxon>Mucoromycetes</taxon>
        <taxon>Mucorales</taxon>
        <taxon>Lichtheimiaceae</taxon>
        <taxon>Lichtheimia</taxon>
    </lineage>
</organism>
<dbReference type="GO" id="GO:0031123">
    <property type="term" value="P:RNA 3'-end processing"/>
    <property type="evidence" value="ECO:0007669"/>
    <property type="project" value="TreeGrafter"/>
</dbReference>
<keyword evidence="6" id="KW-0963">Cytoplasm</keyword>